<reference evidence="1" key="1">
    <citation type="submission" date="2023-03" db="EMBL/GenBank/DDBJ databases">
        <title>Massive genome expansion in bonnet fungi (Mycena s.s.) driven by repeated elements and novel gene families across ecological guilds.</title>
        <authorList>
            <consortium name="Lawrence Berkeley National Laboratory"/>
            <person name="Harder C.B."/>
            <person name="Miyauchi S."/>
            <person name="Viragh M."/>
            <person name="Kuo A."/>
            <person name="Thoen E."/>
            <person name="Andreopoulos B."/>
            <person name="Lu D."/>
            <person name="Skrede I."/>
            <person name="Drula E."/>
            <person name="Henrissat B."/>
            <person name="Morin E."/>
            <person name="Kohler A."/>
            <person name="Barry K."/>
            <person name="LaButti K."/>
            <person name="Morin E."/>
            <person name="Salamov A."/>
            <person name="Lipzen A."/>
            <person name="Mereny Z."/>
            <person name="Hegedus B."/>
            <person name="Baldrian P."/>
            <person name="Stursova M."/>
            <person name="Weitz H."/>
            <person name="Taylor A."/>
            <person name="Grigoriev I.V."/>
            <person name="Nagy L.G."/>
            <person name="Martin F."/>
            <person name="Kauserud H."/>
        </authorList>
    </citation>
    <scope>NUCLEOTIDE SEQUENCE</scope>
    <source>
        <strain evidence="1">CBHHK067</strain>
    </source>
</reference>
<sequence length="169" mass="19675">MERSGFSLDLQRRIYEGLLSAHVPETRESYGAGLLRFHQFCDREAVDELARMPADRFLLAAFVADAIGTCSGKCVRNWLNGLRNTTPTHPSYQTVSQVIYIILSKQIIYITWRSFSPSRNPPAKRSPTLLFRQLRNGRRIFCIRRPFRSCRNNKIRPQFRRLRNCGLNI</sequence>
<dbReference type="Proteomes" id="UP001221757">
    <property type="component" value="Unassembled WGS sequence"/>
</dbReference>
<organism evidence="1 2">
    <name type="scientific">Mycena rosella</name>
    <name type="common">Pink bonnet</name>
    <name type="synonym">Agaricus rosellus</name>
    <dbReference type="NCBI Taxonomy" id="1033263"/>
    <lineage>
        <taxon>Eukaryota</taxon>
        <taxon>Fungi</taxon>
        <taxon>Dikarya</taxon>
        <taxon>Basidiomycota</taxon>
        <taxon>Agaricomycotina</taxon>
        <taxon>Agaricomycetes</taxon>
        <taxon>Agaricomycetidae</taxon>
        <taxon>Agaricales</taxon>
        <taxon>Marasmiineae</taxon>
        <taxon>Mycenaceae</taxon>
        <taxon>Mycena</taxon>
    </lineage>
</organism>
<protein>
    <submittedName>
        <fullName evidence="1">Uncharacterized protein</fullName>
    </submittedName>
</protein>
<dbReference type="AlphaFoldDB" id="A0AAD7H3C3"/>
<accession>A0AAD7H3C3</accession>
<evidence type="ECO:0000313" key="2">
    <source>
        <dbReference type="Proteomes" id="UP001221757"/>
    </source>
</evidence>
<keyword evidence="2" id="KW-1185">Reference proteome</keyword>
<proteinExistence type="predicted"/>
<dbReference type="EMBL" id="JARKIE010000001">
    <property type="protein sequence ID" value="KAJ7710880.1"/>
    <property type="molecule type" value="Genomic_DNA"/>
</dbReference>
<gene>
    <name evidence="1" type="ORF">B0H17DRAFT_914695</name>
</gene>
<evidence type="ECO:0000313" key="1">
    <source>
        <dbReference type="EMBL" id="KAJ7710880.1"/>
    </source>
</evidence>
<comment type="caution">
    <text evidence="1">The sequence shown here is derived from an EMBL/GenBank/DDBJ whole genome shotgun (WGS) entry which is preliminary data.</text>
</comment>
<name>A0AAD7H3C3_MYCRO</name>